<evidence type="ECO:0000313" key="1">
    <source>
        <dbReference type="EMBL" id="EHP71446.1"/>
    </source>
</evidence>
<dbReference type="EMBL" id="AGJK01000589">
    <property type="protein sequence ID" value="EHP71446.1"/>
    <property type="molecule type" value="Genomic_DNA"/>
</dbReference>
<feature type="non-terminal residue" evidence="1">
    <location>
        <position position="49"/>
    </location>
</feature>
<dbReference type="AlphaFoldDB" id="H1KVZ6"/>
<protein>
    <submittedName>
        <fullName evidence="1">Putative electron transfer flavoprotein, beta subunit</fullName>
    </submittedName>
</protein>
<comment type="caution">
    <text evidence="1">The sequence shown here is derived from an EMBL/GenBank/DDBJ whole genome shotgun (WGS) entry which is preliminary data.</text>
</comment>
<evidence type="ECO:0000313" key="2">
    <source>
        <dbReference type="Proteomes" id="UP000004382"/>
    </source>
</evidence>
<sequence length="49" mass="4863">MRIVVLLSAGLHPVSGAPVLPRVEAQAIRMAAGLGAGSETFGLHAGPDA</sequence>
<dbReference type="Proteomes" id="UP000004382">
    <property type="component" value="Unassembled WGS sequence"/>
</dbReference>
<gene>
    <name evidence="1" type="ORF">MetexDRAFT_6809</name>
</gene>
<name>H1KVZ6_METEX</name>
<accession>H1KVZ6</accession>
<proteinExistence type="predicted"/>
<organism evidence="1 2">
    <name type="scientific">Methylorubrum extorquens DSM 13060</name>
    <dbReference type="NCBI Taxonomy" id="882800"/>
    <lineage>
        <taxon>Bacteria</taxon>
        <taxon>Pseudomonadati</taxon>
        <taxon>Pseudomonadota</taxon>
        <taxon>Alphaproteobacteria</taxon>
        <taxon>Hyphomicrobiales</taxon>
        <taxon>Methylobacteriaceae</taxon>
        <taxon>Methylorubrum</taxon>
    </lineage>
</organism>
<reference evidence="1 2" key="1">
    <citation type="submission" date="2011-09" db="EMBL/GenBank/DDBJ databases">
        <title>The draft genome of Methylobacterium extorquens DSM 13060.</title>
        <authorList>
            <consortium name="US DOE Joint Genome Institute (JGI-PGF)"/>
            <person name="Lucas S."/>
            <person name="Han J."/>
            <person name="Lapidus A."/>
            <person name="Cheng J.-F."/>
            <person name="Goodwin L."/>
            <person name="Pitluck S."/>
            <person name="Peters L."/>
            <person name="Land M.L."/>
            <person name="Hauser L."/>
            <person name="Koskimaki J."/>
            <person name="Halonen O."/>
            <person name="Pirttila A."/>
            <person name="Frank C."/>
            <person name="Woyke T.J."/>
        </authorList>
    </citation>
    <scope>NUCLEOTIDE SEQUENCE [LARGE SCALE GENOMIC DNA]</scope>
    <source>
        <strain evidence="1 2">DSM 13060</strain>
    </source>
</reference>